<dbReference type="Proteomes" id="UP000824209">
    <property type="component" value="Unassembled WGS sequence"/>
</dbReference>
<feature type="compositionally biased region" description="Acidic residues" evidence="1">
    <location>
        <begin position="1"/>
        <end position="15"/>
    </location>
</feature>
<reference evidence="2" key="2">
    <citation type="submission" date="2021-04" db="EMBL/GenBank/DDBJ databases">
        <authorList>
            <person name="Gilroy R."/>
        </authorList>
    </citation>
    <scope>NUCLEOTIDE SEQUENCE</scope>
    <source>
        <strain evidence="2">ChiBcec8-14828</strain>
    </source>
</reference>
<name>A0A9D2S0R4_9FIRM</name>
<comment type="caution">
    <text evidence="2">The sequence shown here is derived from an EMBL/GenBank/DDBJ whole genome shotgun (WGS) entry which is preliminary data.</text>
</comment>
<accession>A0A9D2S0R4</accession>
<evidence type="ECO:0000256" key="1">
    <source>
        <dbReference type="SAM" id="MobiDB-lite"/>
    </source>
</evidence>
<dbReference type="EMBL" id="DWYA01000013">
    <property type="protein sequence ID" value="HJB39034.1"/>
    <property type="molecule type" value="Genomic_DNA"/>
</dbReference>
<proteinExistence type="predicted"/>
<gene>
    <name evidence="2" type="ORF">H9943_01405</name>
</gene>
<reference evidence="2" key="1">
    <citation type="journal article" date="2021" name="PeerJ">
        <title>Extensive microbial diversity within the chicken gut microbiome revealed by metagenomics and culture.</title>
        <authorList>
            <person name="Gilroy R."/>
            <person name="Ravi A."/>
            <person name="Getino M."/>
            <person name="Pursley I."/>
            <person name="Horton D.L."/>
            <person name="Alikhan N.F."/>
            <person name="Baker D."/>
            <person name="Gharbi K."/>
            <person name="Hall N."/>
            <person name="Watson M."/>
            <person name="Adriaenssens E.M."/>
            <person name="Foster-Nyarko E."/>
            <person name="Jarju S."/>
            <person name="Secka A."/>
            <person name="Antonio M."/>
            <person name="Oren A."/>
            <person name="Chaudhuri R.R."/>
            <person name="La Ragione R."/>
            <person name="Hildebrand F."/>
            <person name="Pallen M.J."/>
        </authorList>
    </citation>
    <scope>NUCLEOTIDE SEQUENCE</scope>
    <source>
        <strain evidence="2">ChiBcec8-14828</strain>
    </source>
</reference>
<sequence length="121" mass="13818">MELEEQDSLLDETPQEEQVSAEREPSEAEQQEETARLEPYLELLREVPDLQKSRVLPVEVMRRIAQGESPLNAYRAYENGRLKAELDLMRHRSAAPGSVRSTAYAAKRDSFSAGFDEGFLY</sequence>
<organism evidence="2 3">
    <name type="scientific">Candidatus Ruthenibacterium avium</name>
    <dbReference type="NCBI Taxonomy" id="2838751"/>
    <lineage>
        <taxon>Bacteria</taxon>
        <taxon>Bacillati</taxon>
        <taxon>Bacillota</taxon>
        <taxon>Clostridia</taxon>
        <taxon>Eubacteriales</taxon>
        <taxon>Oscillospiraceae</taxon>
        <taxon>Ruthenibacterium</taxon>
    </lineage>
</organism>
<evidence type="ECO:0000313" key="2">
    <source>
        <dbReference type="EMBL" id="HJB39034.1"/>
    </source>
</evidence>
<protein>
    <submittedName>
        <fullName evidence="2">Uncharacterized protein</fullName>
    </submittedName>
</protein>
<evidence type="ECO:0000313" key="3">
    <source>
        <dbReference type="Proteomes" id="UP000824209"/>
    </source>
</evidence>
<dbReference type="AlphaFoldDB" id="A0A9D2S0R4"/>
<feature type="region of interest" description="Disordered" evidence="1">
    <location>
        <begin position="1"/>
        <end position="34"/>
    </location>
</feature>